<dbReference type="RefSeq" id="WP_085932481.1">
    <property type="nucleotide sequence ID" value="NZ_FUWJ01000001.1"/>
</dbReference>
<dbReference type="STRING" id="225324.SAMN02745126_00787"/>
<dbReference type="OrthoDB" id="9807407at2"/>
<dbReference type="CDD" id="cd07262">
    <property type="entry name" value="VOC_like"/>
    <property type="match status" value="1"/>
</dbReference>
<dbReference type="Gene3D" id="3.10.180.10">
    <property type="entry name" value="2,3-Dihydroxybiphenyl 1,2-Dioxygenase, domain 1"/>
    <property type="match status" value="1"/>
</dbReference>
<dbReference type="GO" id="GO:0051213">
    <property type="term" value="F:dioxygenase activity"/>
    <property type="evidence" value="ECO:0007669"/>
    <property type="project" value="UniProtKB-KW"/>
</dbReference>
<dbReference type="SUPFAM" id="SSF54593">
    <property type="entry name" value="Glyoxalase/Bleomycin resistance protein/Dihydroxybiphenyl dioxygenase"/>
    <property type="match status" value="1"/>
</dbReference>
<organism evidence="2 3">
    <name type="scientific">Enhydrobacter aerosaccus</name>
    <dbReference type="NCBI Taxonomy" id="225324"/>
    <lineage>
        <taxon>Bacteria</taxon>
        <taxon>Pseudomonadati</taxon>
        <taxon>Pseudomonadota</taxon>
        <taxon>Alphaproteobacteria</taxon>
        <taxon>Hyphomicrobiales</taxon>
        <taxon>Enhydrobacter</taxon>
    </lineage>
</organism>
<feature type="domain" description="VOC" evidence="1">
    <location>
        <begin position="1"/>
        <end position="124"/>
    </location>
</feature>
<gene>
    <name evidence="2" type="ORF">SAMN02745126_00787</name>
</gene>
<keyword evidence="3" id="KW-1185">Reference proteome</keyword>
<dbReference type="PANTHER" id="PTHR35006:SF2">
    <property type="entry name" value="GLYOXALASE FAMILY PROTEIN (AFU_ORTHOLOGUE AFUA_5G14830)"/>
    <property type="match status" value="1"/>
</dbReference>
<dbReference type="AlphaFoldDB" id="A0A1T4K7L7"/>
<evidence type="ECO:0000313" key="3">
    <source>
        <dbReference type="Proteomes" id="UP000190092"/>
    </source>
</evidence>
<dbReference type="InterPro" id="IPR037523">
    <property type="entry name" value="VOC_core"/>
</dbReference>
<dbReference type="EMBL" id="FUWJ01000001">
    <property type="protein sequence ID" value="SJZ38409.1"/>
    <property type="molecule type" value="Genomic_DNA"/>
</dbReference>
<evidence type="ECO:0000313" key="2">
    <source>
        <dbReference type="EMBL" id="SJZ38409.1"/>
    </source>
</evidence>
<dbReference type="Proteomes" id="UP000190092">
    <property type="component" value="Unassembled WGS sequence"/>
</dbReference>
<evidence type="ECO:0000259" key="1">
    <source>
        <dbReference type="PROSITE" id="PS51819"/>
    </source>
</evidence>
<proteinExistence type="predicted"/>
<protein>
    <submittedName>
        <fullName evidence="2">Catechol 2,3-dioxygenase</fullName>
    </submittedName>
</protein>
<keyword evidence="2" id="KW-0560">Oxidoreductase</keyword>
<dbReference type="InterPro" id="IPR004360">
    <property type="entry name" value="Glyas_Fos-R_dOase_dom"/>
</dbReference>
<accession>A0A1T4K7L7</accession>
<name>A0A1T4K7L7_9HYPH</name>
<sequence>MFDHLSITVTDLDRAQRFYDAVLAPLGVPRVNRRERAIGYGERAGREGAPCYISVYLSDHVVPDNRHWCFRAPSRAAVRTFHAAALEHGGSDDGPPGLRERYGPDYYAAFVRDPDGNRLEALTRRPEEQE</sequence>
<dbReference type="PROSITE" id="PS51819">
    <property type="entry name" value="VOC"/>
    <property type="match status" value="1"/>
</dbReference>
<reference evidence="3" key="1">
    <citation type="submission" date="2017-02" db="EMBL/GenBank/DDBJ databases">
        <authorList>
            <person name="Varghese N."/>
            <person name="Submissions S."/>
        </authorList>
    </citation>
    <scope>NUCLEOTIDE SEQUENCE [LARGE SCALE GENOMIC DNA]</scope>
    <source>
        <strain evidence="3">ATCC 27094</strain>
    </source>
</reference>
<keyword evidence="2" id="KW-0223">Dioxygenase</keyword>
<dbReference type="InterPro" id="IPR029068">
    <property type="entry name" value="Glyas_Bleomycin-R_OHBP_Dase"/>
</dbReference>
<dbReference type="Pfam" id="PF00903">
    <property type="entry name" value="Glyoxalase"/>
    <property type="match status" value="1"/>
</dbReference>
<dbReference type="PANTHER" id="PTHR35006">
    <property type="entry name" value="GLYOXALASE FAMILY PROTEIN (AFU_ORTHOLOGUE AFUA_5G14830)"/>
    <property type="match status" value="1"/>
</dbReference>